<organism evidence="2 3">
    <name type="scientific">Noviherbaspirillum pedocola</name>
    <dbReference type="NCBI Taxonomy" id="2801341"/>
    <lineage>
        <taxon>Bacteria</taxon>
        <taxon>Pseudomonadati</taxon>
        <taxon>Pseudomonadota</taxon>
        <taxon>Betaproteobacteria</taxon>
        <taxon>Burkholderiales</taxon>
        <taxon>Oxalobacteraceae</taxon>
        <taxon>Noviherbaspirillum</taxon>
    </lineage>
</organism>
<protein>
    <recommendedName>
        <fullName evidence="4">Type IV pilus assembly protein PilX</fullName>
    </recommendedName>
</protein>
<name>A0A934W7L4_9BURK</name>
<dbReference type="EMBL" id="JAEPBG010000003">
    <property type="protein sequence ID" value="MBK4734814.1"/>
    <property type="molecule type" value="Genomic_DNA"/>
</dbReference>
<dbReference type="AlphaFoldDB" id="A0A934W7L4"/>
<comment type="caution">
    <text evidence="2">The sequence shown here is derived from an EMBL/GenBank/DDBJ whole genome shotgun (WGS) entry which is preliminary data.</text>
</comment>
<accession>A0A934W7L4</accession>
<gene>
    <name evidence="2" type="ORF">JJB74_09380</name>
</gene>
<dbReference type="Proteomes" id="UP000622890">
    <property type="component" value="Unassembled WGS sequence"/>
</dbReference>
<keyword evidence="1" id="KW-0812">Transmembrane</keyword>
<evidence type="ECO:0000313" key="2">
    <source>
        <dbReference type="EMBL" id="MBK4734814.1"/>
    </source>
</evidence>
<evidence type="ECO:0000256" key="1">
    <source>
        <dbReference type="SAM" id="Phobius"/>
    </source>
</evidence>
<proteinExistence type="predicted"/>
<sequence>MNARAGQRGAALFAALAILVIMMLGAAALMRMIDAGTILSGNLAFKRAAIAAADIGTEAAIAWLQKQKASDLQNDQPDNGYYASLAPEDTVIDWNEDACAGAKPCRKSAGAIGPDAAGNVVRYLVQRLCRTTGPPQSASNDCHVDVANGSSSRGAFSYGADKRFAAEPAVYYRITTRAAGPRHTVSITDVLVRY</sequence>
<keyword evidence="3" id="KW-1185">Reference proteome</keyword>
<keyword evidence="1" id="KW-0472">Membrane</keyword>
<reference evidence="2" key="1">
    <citation type="submission" date="2021-01" db="EMBL/GenBank/DDBJ databases">
        <title>Genome sequence of strain Noviherbaspirillum sp. DKR-6.</title>
        <authorList>
            <person name="Chaudhary D.K."/>
        </authorList>
    </citation>
    <scope>NUCLEOTIDE SEQUENCE</scope>
    <source>
        <strain evidence="2">DKR-6</strain>
    </source>
</reference>
<feature type="transmembrane region" description="Helical" evidence="1">
    <location>
        <begin position="12"/>
        <end position="33"/>
    </location>
</feature>
<evidence type="ECO:0000313" key="3">
    <source>
        <dbReference type="Proteomes" id="UP000622890"/>
    </source>
</evidence>
<dbReference type="RefSeq" id="WP_200591588.1">
    <property type="nucleotide sequence ID" value="NZ_JAEPBG010000003.1"/>
</dbReference>
<keyword evidence="1" id="KW-1133">Transmembrane helix</keyword>
<evidence type="ECO:0008006" key="4">
    <source>
        <dbReference type="Google" id="ProtNLM"/>
    </source>
</evidence>